<protein>
    <submittedName>
        <fullName evidence="1">Uncharacterized protein</fullName>
    </submittedName>
</protein>
<dbReference type="EMBL" id="LNQE01001171">
    <property type="protein sequence ID" value="KUG20581.1"/>
    <property type="molecule type" value="Genomic_DNA"/>
</dbReference>
<sequence length="183" mass="19497">MIRLILRRTRAGSMGKSSSSPGAFGNALAIRSREGRSSPQQTGTPISVFLSMRRTSAPCSAAYRAAVLPAGPAPTTSRSTRFCIMGVVGSPSYIREGIGGRRRNRLLDLSRQGGQGNAAVRLTVAGCTSGPLPIPLKREDGRMRRSEMNPRAAGAIDASMNRLQVSRTRLYPDGDRGGLPLED</sequence>
<organism evidence="1">
    <name type="scientific">hydrocarbon metagenome</name>
    <dbReference type="NCBI Taxonomy" id="938273"/>
    <lineage>
        <taxon>unclassified sequences</taxon>
        <taxon>metagenomes</taxon>
        <taxon>ecological metagenomes</taxon>
    </lineage>
</organism>
<accession>A0A0W8FI47</accession>
<evidence type="ECO:0000313" key="1">
    <source>
        <dbReference type="EMBL" id="KUG20581.1"/>
    </source>
</evidence>
<name>A0A0W8FI47_9ZZZZ</name>
<dbReference type="AlphaFoldDB" id="A0A0W8FI47"/>
<reference evidence="1" key="1">
    <citation type="journal article" date="2015" name="Proc. Natl. Acad. Sci. U.S.A.">
        <title>Networks of energetic and metabolic interactions define dynamics in microbial communities.</title>
        <authorList>
            <person name="Embree M."/>
            <person name="Liu J.K."/>
            <person name="Al-Bassam M.M."/>
            <person name="Zengler K."/>
        </authorList>
    </citation>
    <scope>NUCLEOTIDE SEQUENCE</scope>
</reference>
<comment type="caution">
    <text evidence="1">The sequence shown here is derived from an EMBL/GenBank/DDBJ whole genome shotgun (WGS) entry which is preliminary data.</text>
</comment>
<proteinExistence type="predicted"/>
<gene>
    <name evidence="1" type="ORF">ASZ90_009675</name>
</gene>